<dbReference type="UniPathway" id="UPA00028">
    <property type="reaction ID" value="UER00005"/>
</dbReference>
<dbReference type="InterPro" id="IPR003721">
    <property type="entry name" value="Pantoate_ligase"/>
</dbReference>
<keyword evidence="8" id="KW-0963">Cytoplasm</keyword>
<dbReference type="PANTHER" id="PTHR21299:SF1">
    <property type="entry name" value="PANTOATE--BETA-ALANINE LIGASE"/>
    <property type="match status" value="1"/>
</dbReference>
<dbReference type="AlphaFoldDB" id="B0VHX4"/>
<dbReference type="KEGG" id="caci:CLOAM1082"/>
<dbReference type="STRING" id="459349.CLOAM1082"/>
<feature type="binding site" evidence="8">
    <location>
        <begin position="183"/>
        <end position="186"/>
    </location>
    <ligand>
        <name>ATP</name>
        <dbReference type="ChEBI" id="CHEBI:30616"/>
    </ligand>
</feature>
<feature type="binding site" evidence="8">
    <location>
        <position position="175"/>
    </location>
    <ligand>
        <name>ATP</name>
        <dbReference type="ChEBI" id="CHEBI:30616"/>
    </ligand>
</feature>
<feature type="binding site" evidence="8">
    <location>
        <begin position="146"/>
        <end position="149"/>
    </location>
    <ligand>
        <name>ATP</name>
        <dbReference type="ChEBI" id="CHEBI:30616"/>
    </ligand>
</feature>
<feature type="binding site" evidence="8">
    <location>
        <position position="152"/>
    </location>
    <ligand>
        <name>(R)-pantoate</name>
        <dbReference type="ChEBI" id="CHEBI:15980"/>
    </ligand>
</feature>
<evidence type="ECO:0000256" key="1">
    <source>
        <dbReference type="ARBA" id="ARBA00004990"/>
    </source>
</evidence>
<organism evidence="9 10">
    <name type="scientific">Cloacimonas acidaminovorans (strain Evry)</name>
    <dbReference type="NCBI Taxonomy" id="459349"/>
    <lineage>
        <taxon>Bacteria</taxon>
        <taxon>Pseudomonadati</taxon>
        <taxon>Candidatus Cloacimonadota</taxon>
        <taxon>Candidatus Cloacimonadia</taxon>
        <taxon>Candidatus Cloacimonadales</taxon>
        <taxon>Candidatus Cloacimonadaceae</taxon>
        <taxon>Candidatus Cloacimonas</taxon>
    </lineage>
</organism>
<dbReference type="InterPro" id="IPR004821">
    <property type="entry name" value="Cyt_trans-like"/>
</dbReference>
<dbReference type="Gene3D" id="3.30.1300.10">
    <property type="entry name" value="Pantoate-beta-alanine ligase, C-terminal domain"/>
    <property type="match status" value="1"/>
</dbReference>
<dbReference type="RefSeq" id="WP_015424803.1">
    <property type="nucleotide sequence ID" value="NC_020449.1"/>
</dbReference>
<protein>
    <recommendedName>
        <fullName evidence="8">Pantothenate synthetase</fullName>
        <shortName evidence="8">PS</shortName>
        <ecNumber evidence="8">6.3.2.1</ecNumber>
    </recommendedName>
    <alternativeName>
        <fullName evidence="8">Pantoate--beta-alanine ligase</fullName>
    </alternativeName>
    <alternativeName>
        <fullName evidence="8">Pantoate-activating enzyme</fullName>
    </alternativeName>
</protein>
<feature type="active site" description="Proton donor" evidence="8">
    <location>
        <position position="36"/>
    </location>
</feature>
<feature type="binding site" evidence="8">
    <location>
        <begin position="29"/>
        <end position="36"/>
    </location>
    <ligand>
        <name>ATP</name>
        <dbReference type="ChEBI" id="CHEBI:30616"/>
    </ligand>
</feature>
<evidence type="ECO:0000313" key="9">
    <source>
        <dbReference type="EMBL" id="CAO80945.1"/>
    </source>
</evidence>
<dbReference type="GO" id="GO:0005829">
    <property type="term" value="C:cytosol"/>
    <property type="evidence" value="ECO:0007669"/>
    <property type="project" value="TreeGrafter"/>
</dbReference>
<dbReference type="GO" id="GO:0005524">
    <property type="term" value="F:ATP binding"/>
    <property type="evidence" value="ECO:0007669"/>
    <property type="project" value="UniProtKB-KW"/>
</dbReference>
<dbReference type="NCBIfam" id="TIGR00018">
    <property type="entry name" value="panC"/>
    <property type="match status" value="1"/>
</dbReference>
<accession>B0VHX4</accession>
<keyword evidence="10" id="KW-1185">Reference proteome</keyword>
<dbReference type="OrthoDB" id="9773087at2"/>
<evidence type="ECO:0000256" key="4">
    <source>
        <dbReference type="ARBA" id="ARBA00022655"/>
    </source>
</evidence>
<comment type="similarity">
    <text evidence="2 8">Belongs to the pantothenate synthetase family.</text>
</comment>
<dbReference type="GO" id="GO:0015940">
    <property type="term" value="P:pantothenate biosynthetic process"/>
    <property type="evidence" value="ECO:0007669"/>
    <property type="project" value="UniProtKB-UniRule"/>
</dbReference>
<evidence type="ECO:0000256" key="5">
    <source>
        <dbReference type="ARBA" id="ARBA00022741"/>
    </source>
</evidence>
<dbReference type="HAMAP" id="MF_00158">
    <property type="entry name" value="PanC"/>
    <property type="match status" value="1"/>
</dbReference>
<evidence type="ECO:0000256" key="7">
    <source>
        <dbReference type="ARBA" id="ARBA00048258"/>
    </source>
</evidence>
<name>B0VHX4_CLOAI</name>
<dbReference type="Proteomes" id="UP000002019">
    <property type="component" value="Chromosome"/>
</dbReference>
<feature type="binding site" evidence="8">
    <location>
        <position position="60"/>
    </location>
    <ligand>
        <name>beta-alanine</name>
        <dbReference type="ChEBI" id="CHEBI:57966"/>
    </ligand>
</feature>
<keyword evidence="4 8" id="KW-0566">Pantothenate biosynthesis</keyword>
<sequence>MQIIDNIQAMQEIGNNWSAGKKIGFVPTMGYFHQGHLSLVAEANKQCEITVVSIFVNPSQFGPNEDFESYPRDMQRDLELLSKYKVDYVFSPNPEQMYPQDYRTWVEVEGLSSILCGASRPGHFRGVATVILKLINIIKPNFMFMGEKDFQQVTVLQTMLKDLNCETQIVPCPIIREEDGLAMSSRNVYLNPEQRKQALCLYRAIQQAQAKYKQGLRDTNLLKKQAADLIINSGGKIDYISFVEPKTLQEVAIADDNTRIMLAVFIGKTRLIDNAPLKV</sequence>
<dbReference type="FunFam" id="3.40.50.620:FF:000013">
    <property type="entry name" value="Pantothenate synthetase"/>
    <property type="match status" value="1"/>
</dbReference>
<dbReference type="eggNOG" id="COG0414">
    <property type="taxonomic scope" value="Bacteria"/>
</dbReference>
<evidence type="ECO:0000313" key="10">
    <source>
        <dbReference type="Proteomes" id="UP000002019"/>
    </source>
</evidence>
<dbReference type="Gene3D" id="3.40.50.620">
    <property type="entry name" value="HUPs"/>
    <property type="match status" value="1"/>
</dbReference>
<dbReference type="FunFam" id="3.30.1300.10:FF:000001">
    <property type="entry name" value="Pantothenate synthetase"/>
    <property type="match status" value="1"/>
</dbReference>
<proteinExistence type="inferred from homology"/>
<comment type="function">
    <text evidence="8">Catalyzes the condensation of pantoate with beta-alanine in an ATP-dependent reaction via a pantoyl-adenylate intermediate.</text>
</comment>
<keyword evidence="5 8" id="KW-0547">Nucleotide-binding</keyword>
<gene>
    <name evidence="8 9" type="primary">panC</name>
    <name evidence="9" type="ordered locus">CLOAM1082</name>
</gene>
<keyword evidence="3 8" id="KW-0436">Ligase</keyword>
<dbReference type="Pfam" id="PF02569">
    <property type="entry name" value="Pantoate_ligase"/>
    <property type="match status" value="1"/>
</dbReference>
<reference evidence="9 10" key="1">
    <citation type="journal article" date="2008" name="J. Bacteriol.">
        <title>'Candidatus Cloacamonas acidaminovorans': genome sequence reconstruction provides a first glimpse of a new bacterial division.</title>
        <authorList>
            <person name="Pelletier E."/>
            <person name="Kreimeyer A."/>
            <person name="Bocs S."/>
            <person name="Rouy Z."/>
            <person name="Gyapay G."/>
            <person name="Chouari R."/>
            <person name="Riviere D."/>
            <person name="Ganesan A."/>
            <person name="Daegelen P."/>
            <person name="Sghir A."/>
            <person name="Cohen G.N."/>
            <person name="Medigue C."/>
            <person name="Weissenbach J."/>
            <person name="Le Paslier D."/>
        </authorList>
    </citation>
    <scope>NUCLEOTIDE SEQUENCE [LARGE SCALE GENOMIC DNA]</scope>
    <source>
        <strain evidence="10">Evry</strain>
    </source>
</reference>
<dbReference type="EC" id="6.3.2.1" evidence="8"/>
<dbReference type="GO" id="GO:0004592">
    <property type="term" value="F:pantoate-beta-alanine ligase activity"/>
    <property type="evidence" value="ECO:0007669"/>
    <property type="project" value="UniProtKB-UniRule"/>
</dbReference>
<dbReference type="HOGENOM" id="CLU_047148_0_0_0"/>
<dbReference type="InterPro" id="IPR014729">
    <property type="entry name" value="Rossmann-like_a/b/a_fold"/>
</dbReference>
<comment type="miscellaneous">
    <text evidence="8">The reaction proceeds by a bi uni uni bi ping pong mechanism.</text>
</comment>
<keyword evidence="6 8" id="KW-0067">ATP-binding</keyword>
<feature type="binding site" evidence="8">
    <location>
        <position position="60"/>
    </location>
    <ligand>
        <name>(R)-pantoate</name>
        <dbReference type="ChEBI" id="CHEBI:15980"/>
    </ligand>
</feature>
<dbReference type="SUPFAM" id="SSF52374">
    <property type="entry name" value="Nucleotidylyl transferase"/>
    <property type="match status" value="1"/>
</dbReference>
<comment type="subcellular location">
    <subcellularLocation>
        <location evidence="8">Cytoplasm</location>
    </subcellularLocation>
</comment>
<comment type="subunit">
    <text evidence="8">Homodimer.</text>
</comment>
<evidence type="ECO:0000256" key="6">
    <source>
        <dbReference type="ARBA" id="ARBA00022840"/>
    </source>
</evidence>
<dbReference type="PANTHER" id="PTHR21299">
    <property type="entry name" value="CYTIDYLATE KINASE/PANTOATE-BETA-ALANINE LIGASE"/>
    <property type="match status" value="1"/>
</dbReference>
<comment type="catalytic activity">
    <reaction evidence="7 8">
        <text>(R)-pantoate + beta-alanine + ATP = (R)-pantothenate + AMP + diphosphate + H(+)</text>
        <dbReference type="Rhea" id="RHEA:10912"/>
        <dbReference type="ChEBI" id="CHEBI:15378"/>
        <dbReference type="ChEBI" id="CHEBI:15980"/>
        <dbReference type="ChEBI" id="CHEBI:29032"/>
        <dbReference type="ChEBI" id="CHEBI:30616"/>
        <dbReference type="ChEBI" id="CHEBI:33019"/>
        <dbReference type="ChEBI" id="CHEBI:57966"/>
        <dbReference type="ChEBI" id="CHEBI:456215"/>
        <dbReference type="EC" id="6.3.2.1"/>
    </reaction>
</comment>
<dbReference type="EMBL" id="CU466930">
    <property type="protein sequence ID" value="CAO80945.1"/>
    <property type="molecule type" value="Genomic_DNA"/>
</dbReference>
<evidence type="ECO:0000256" key="2">
    <source>
        <dbReference type="ARBA" id="ARBA00009256"/>
    </source>
</evidence>
<dbReference type="CDD" id="cd00560">
    <property type="entry name" value="PanC"/>
    <property type="match status" value="1"/>
</dbReference>
<evidence type="ECO:0000256" key="3">
    <source>
        <dbReference type="ARBA" id="ARBA00022598"/>
    </source>
</evidence>
<dbReference type="InterPro" id="IPR042176">
    <property type="entry name" value="Pantoate_ligase_C"/>
</dbReference>
<evidence type="ECO:0000256" key="8">
    <source>
        <dbReference type="HAMAP-Rule" id="MF_00158"/>
    </source>
</evidence>
<comment type="pathway">
    <text evidence="1 8">Cofactor biosynthesis; (R)-pantothenate biosynthesis; (R)-pantothenate from (R)-pantoate and beta-alanine: step 1/1.</text>
</comment>
<dbReference type="NCBIfam" id="TIGR00125">
    <property type="entry name" value="cyt_tran_rel"/>
    <property type="match status" value="1"/>
</dbReference>